<dbReference type="InterPro" id="IPR010998">
    <property type="entry name" value="Integrase_recombinase_N"/>
</dbReference>
<dbReference type="Gene3D" id="1.10.150.130">
    <property type="match status" value="1"/>
</dbReference>
<evidence type="ECO:0000256" key="3">
    <source>
        <dbReference type="ARBA" id="ARBA00023125"/>
    </source>
</evidence>
<comment type="caution">
    <text evidence="8">The sequence shown here is derived from an EMBL/GenBank/DDBJ whole genome shotgun (WGS) entry which is preliminary data.</text>
</comment>
<dbReference type="Pfam" id="PF14657">
    <property type="entry name" value="Arm-DNA-bind_4"/>
    <property type="match status" value="1"/>
</dbReference>
<evidence type="ECO:0000313" key="9">
    <source>
        <dbReference type="Proteomes" id="UP000051813"/>
    </source>
</evidence>
<dbReference type="STRING" id="1423738.FC84_GL001628"/>
<dbReference type="PANTHER" id="PTHR30349:SF64">
    <property type="entry name" value="PROPHAGE INTEGRASE INTD-RELATED"/>
    <property type="match status" value="1"/>
</dbReference>
<sequence>MFYEIYLLFFQKGRNKVAQINKYELKNGKVRYEVQIYLGIDPQTKKQRNIHKRGFTSEKQARSWAKNTEADIDNGRLTVNDHSNMLMADWLNEWLDKWKINVKEGSMIIYRYQVQRYLIPNIGDYKLKDYTRAVHEQFINSLLEHGKKDNTPLSWNTVKIINATISNALEKATRIGYIRDNPTRFLEINKKYDNRTKRLHYWTVDQTEIFLKAAIEDKEPVWYVFFLTVLDLGLRKGEAMALKWSDINFDSETVSINKTRLYRKEVGNLANSIVLDTPKTEAGRRTLQMTERLKTVLKWFLNHSCCDDNSDVININLKAKNDDEFIFRYTTHKRGAVIRQRSVDGAFTRICKGLDLPKIHIHDLRHTHAVFMREAGVSLDDIKDTLGHKELSTTQIYAEVTPKVIQQASEKYEKYVQKKDAN</sequence>
<dbReference type="AlphaFoldDB" id="A0A0R2BSW8"/>
<comment type="similarity">
    <text evidence="1">Belongs to the 'phage' integrase family.</text>
</comment>
<evidence type="ECO:0000256" key="1">
    <source>
        <dbReference type="ARBA" id="ARBA00008857"/>
    </source>
</evidence>
<dbReference type="InterPro" id="IPR011010">
    <property type="entry name" value="DNA_brk_join_enz"/>
</dbReference>
<organism evidence="8 9">
    <name type="scientific">Lapidilactobacillus dextrinicus DSM 20335</name>
    <dbReference type="NCBI Taxonomy" id="1423738"/>
    <lineage>
        <taxon>Bacteria</taxon>
        <taxon>Bacillati</taxon>
        <taxon>Bacillota</taxon>
        <taxon>Bacilli</taxon>
        <taxon>Lactobacillales</taxon>
        <taxon>Lactobacillaceae</taxon>
        <taxon>Lapidilactobacillus</taxon>
    </lineage>
</organism>
<evidence type="ECO:0000259" key="7">
    <source>
        <dbReference type="PROSITE" id="PS51900"/>
    </source>
</evidence>
<evidence type="ECO:0000256" key="2">
    <source>
        <dbReference type="ARBA" id="ARBA00022908"/>
    </source>
</evidence>
<dbReference type="InterPro" id="IPR004107">
    <property type="entry name" value="Integrase_SAM-like_N"/>
</dbReference>
<keyword evidence="3 5" id="KW-0238">DNA-binding</keyword>
<dbReference type="CDD" id="cd01189">
    <property type="entry name" value="INT_ICEBs1_C_like"/>
    <property type="match status" value="1"/>
</dbReference>
<keyword evidence="2" id="KW-0229">DNA integration</keyword>
<dbReference type="InterPro" id="IPR002104">
    <property type="entry name" value="Integrase_catalytic"/>
</dbReference>
<dbReference type="InterPro" id="IPR050090">
    <property type="entry name" value="Tyrosine_recombinase_XerCD"/>
</dbReference>
<reference evidence="8 9" key="1">
    <citation type="journal article" date="2015" name="Genome Announc.">
        <title>Expanding the biotechnology potential of lactobacilli through comparative genomics of 213 strains and associated genera.</title>
        <authorList>
            <person name="Sun Z."/>
            <person name="Harris H.M."/>
            <person name="McCann A."/>
            <person name="Guo C."/>
            <person name="Argimon S."/>
            <person name="Zhang W."/>
            <person name="Yang X."/>
            <person name="Jeffery I.B."/>
            <person name="Cooney J.C."/>
            <person name="Kagawa T.F."/>
            <person name="Liu W."/>
            <person name="Song Y."/>
            <person name="Salvetti E."/>
            <person name="Wrobel A."/>
            <person name="Rasinkangas P."/>
            <person name="Parkhill J."/>
            <person name="Rea M.C."/>
            <person name="O'Sullivan O."/>
            <person name="Ritari J."/>
            <person name="Douillard F.P."/>
            <person name="Paul Ross R."/>
            <person name="Yang R."/>
            <person name="Briner A.E."/>
            <person name="Felis G.E."/>
            <person name="de Vos W.M."/>
            <person name="Barrangou R."/>
            <person name="Klaenhammer T.R."/>
            <person name="Caufield P.W."/>
            <person name="Cui Y."/>
            <person name="Zhang H."/>
            <person name="O'Toole P.W."/>
        </authorList>
    </citation>
    <scope>NUCLEOTIDE SEQUENCE [LARGE SCALE GENOMIC DNA]</scope>
    <source>
        <strain evidence="8 9">DSM 20335</strain>
    </source>
</reference>
<dbReference type="Proteomes" id="UP000051813">
    <property type="component" value="Unassembled WGS sequence"/>
</dbReference>
<dbReference type="InterPro" id="IPR044068">
    <property type="entry name" value="CB"/>
</dbReference>
<gene>
    <name evidence="8" type="ORF">FC84_GL001628</name>
</gene>
<dbReference type="EMBL" id="AYYK01000004">
    <property type="protein sequence ID" value="KRM79449.1"/>
    <property type="molecule type" value="Genomic_DNA"/>
</dbReference>
<dbReference type="PROSITE" id="PS51898">
    <property type="entry name" value="TYR_RECOMBINASE"/>
    <property type="match status" value="1"/>
</dbReference>
<dbReference type="InterPro" id="IPR013762">
    <property type="entry name" value="Integrase-like_cat_sf"/>
</dbReference>
<protein>
    <submittedName>
        <fullName evidence="8">Site-specific recombinase, phage integrase family</fullName>
    </submittedName>
</protein>
<dbReference type="GO" id="GO:0015074">
    <property type="term" value="P:DNA integration"/>
    <property type="evidence" value="ECO:0007669"/>
    <property type="project" value="UniProtKB-KW"/>
</dbReference>
<keyword evidence="4" id="KW-0233">DNA recombination</keyword>
<dbReference type="Pfam" id="PF14659">
    <property type="entry name" value="Phage_int_SAM_3"/>
    <property type="match status" value="1"/>
</dbReference>
<feature type="domain" description="Tyr recombinase" evidence="6">
    <location>
        <begin position="197"/>
        <end position="410"/>
    </location>
</feature>
<dbReference type="PROSITE" id="PS51900">
    <property type="entry name" value="CB"/>
    <property type="match status" value="1"/>
</dbReference>
<dbReference type="GO" id="GO:0006310">
    <property type="term" value="P:DNA recombination"/>
    <property type="evidence" value="ECO:0007669"/>
    <property type="project" value="UniProtKB-KW"/>
</dbReference>
<feature type="domain" description="Core-binding (CB)" evidence="7">
    <location>
        <begin position="85"/>
        <end position="173"/>
    </location>
</feature>
<dbReference type="PANTHER" id="PTHR30349">
    <property type="entry name" value="PHAGE INTEGRASE-RELATED"/>
    <property type="match status" value="1"/>
</dbReference>
<evidence type="ECO:0000256" key="5">
    <source>
        <dbReference type="PROSITE-ProRule" id="PRU01248"/>
    </source>
</evidence>
<dbReference type="SUPFAM" id="SSF56349">
    <property type="entry name" value="DNA breaking-rejoining enzymes"/>
    <property type="match status" value="1"/>
</dbReference>
<dbReference type="Gene3D" id="1.10.443.10">
    <property type="entry name" value="Intergrase catalytic core"/>
    <property type="match status" value="1"/>
</dbReference>
<dbReference type="PATRIC" id="fig|1423738.3.peg.1652"/>
<dbReference type="GO" id="GO:0003677">
    <property type="term" value="F:DNA binding"/>
    <property type="evidence" value="ECO:0007669"/>
    <property type="project" value="UniProtKB-UniRule"/>
</dbReference>
<evidence type="ECO:0000259" key="6">
    <source>
        <dbReference type="PROSITE" id="PS51898"/>
    </source>
</evidence>
<proteinExistence type="inferred from homology"/>
<evidence type="ECO:0000256" key="4">
    <source>
        <dbReference type="ARBA" id="ARBA00023172"/>
    </source>
</evidence>
<dbReference type="Pfam" id="PF00589">
    <property type="entry name" value="Phage_integrase"/>
    <property type="match status" value="1"/>
</dbReference>
<evidence type="ECO:0000313" key="8">
    <source>
        <dbReference type="EMBL" id="KRM79449.1"/>
    </source>
</evidence>
<dbReference type="InterPro" id="IPR028259">
    <property type="entry name" value="AP2-like_int_N"/>
</dbReference>
<accession>A0A0R2BSW8</accession>
<keyword evidence="9" id="KW-1185">Reference proteome</keyword>
<name>A0A0R2BSW8_9LACO</name>